<dbReference type="OrthoDB" id="100605at2"/>
<comment type="catalytic activity">
    <reaction evidence="1">
        <text>Release of an N-terminal amino acid, Xaa-|-Yaa- from a peptide, amide or arylamide. Xaa is preferably Ala, but may be most amino acids including Pro (slow action). When a terminal hydrophobic residue is followed by a prolyl residue, the two may be released as an intact Xaa-Pro dipeptide.</text>
        <dbReference type="EC" id="3.4.11.2"/>
    </reaction>
</comment>
<dbReference type="PANTHER" id="PTHR11533">
    <property type="entry name" value="PROTEASE M1 ZINC METALLOPROTEASE"/>
    <property type="match status" value="1"/>
</dbReference>
<dbReference type="Pfam" id="PF01433">
    <property type="entry name" value="Peptidase_M1"/>
    <property type="match status" value="1"/>
</dbReference>
<evidence type="ECO:0000313" key="16">
    <source>
        <dbReference type="Proteomes" id="UP000305238"/>
    </source>
</evidence>
<keyword evidence="7" id="KW-0479">Metal-binding</keyword>
<evidence type="ECO:0000256" key="1">
    <source>
        <dbReference type="ARBA" id="ARBA00000098"/>
    </source>
</evidence>
<dbReference type="InterPro" id="IPR045357">
    <property type="entry name" value="Aminopeptidase_N-like_N"/>
</dbReference>
<dbReference type="GO" id="GO:0016285">
    <property type="term" value="F:alanyl aminopeptidase activity"/>
    <property type="evidence" value="ECO:0007669"/>
    <property type="project" value="UniProtKB-EC"/>
</dbReference>
<dbReference type="CDD" id="cd09603">
    <property type="entry name" value="M1_APN_like"/>
    <property type="match status" value="1"/>
</dbReference>
<comment type="cofactor">
    <cofactor evidence="2">
        <name>Zn(2+)</name>
        <dbReference type="ChEBI" id="CHEBI:29105"/>
    </cofactor>
</comment>
<evidence type="ECO:0000256" key="8">
    <source>
        <dbReference type="ARBA" id="ARBA00022801"/>
    </source>
</evidence>
<feature type="domain" description="Peptidase M1 membrane alanine aminopeptidase" evidence="13">
    <location>
        <begin position="318"/>
        <end position="477"/>
    </location>
</feature>
<dbReference type="EC" id="3.4.11.2" evidence="4"/>
<dbReference type="SUPFAM" id="SSF63737">
    <property type="entry name" value="Leukotriene A4 hydrolase N-terminal domain"/>
    <property type="match status" value="1"/>
</dbReference>
<evidence type="ECO:0000256" key="5">
    <source>
        <dbReference type="ARBA" id="ARBA00015611"/>
    </source>
</evidence>
<gene>
    <name evidence="15" type="ORF">ETD96_34300</name>
</gene>
<dbReference type="InterPro" id="IPR050344">
    <property type="entry name" value="Peptidase_M1_aminopeptidases"/>
</dbReference>
<evidence type="ECO:0000259" key="14">
    <source>
        <dbReference type="Pfam" id="PF17900"/>
    </source>
</evidence>
<dbReference type="PRINTS" id="PR00756">
    <property type="entry name" value="ALADIPTASE"/>
</dbReference>
<evidence type="ECO:0000256" key="10">
    <source>
        <dbReference type="ARBA" id="ARBA00023049"/>
    </source>
</evidence>
<evidence type="ECO:0000256" key="9">
    <source>
        <dbReference type="ARBA" id="ARBA00022833"/>
    </source>
</evidence>
<dbReference type="AlphaFoldDB" id="A0A5S4GAR6"/>
<dbReference type="GO" id="GO:0008237">
    <property type="term" value="F:metallopeptidase activity"/>
    <property type="evidence" value="ECO:0007669"/>
    <property type="project" value="UniProtKB-KW"/>
</dbReference>
<evidence type="ECO:0000256" key="7">
    <source>
        <dbReference type="ARBA" id="ARBA00022723"/>
    </source>
</evidence>
<dbReference type="InterPro" id="IPR027268">
    <property type="entry name" value="Peptidase_M4/M1_CTD_sf"/>
</dbReference>
<dbReference type="SUPFAM" id="SSF55486">
    <property type="entry name" value="Metalloproteases ('zincins'), catalytic domain"/>
    <property type="match status" value="1"/>
</dbReference>
<accession>A0A5S4GAR6</accession>
<evidence type="ECO:0000256" key="11">
    <source>
        <dbReference type="ARBA" id="ARBA00029811"/>
    </source>
</evidence>
<evidence type="ECO:0000256" key="6">
    <source>
        <dbReference type="ARBA" id="ARBA00022670"/>
    </source>
</evidence>
<evidence type="ECO:0000313" key="15">
    <source>
        <dbReference type="EMBL" id="TMR30106.1"/>
    </source>
</evidence>
<keyword evidence="10" id="KW-0482">Metalloprotease</keyword>
<dbReference type="EMBL" id="VCKZ01000355">
    <property type="protein sequence ID" value="TMR30106.1"/>
    <property type="molecule type" value="Genomic_DNA"/>
</dbReference>
<feature type="domain" description="Aminopeptidase N-like N-terminal" evidence="14">
    <location>
        <begin position="65"/>
        <end position="238"/>
    </location>
</feature>
<dbReference type="GO" id="GO:0006508">
    <property type="term" value="P:proteolysis"/>
    <property type="evidence" value="ECO:0007669"/>
    <property type="project" value="UniProtKB-KW"/>
</dbReference>
<keyword evidence="16" id="KW-1185">Reference proteome</keyword>
<evidence type="ECO:0000256" key="4">
    <source>
        <dbReference type="ARBA" id="ARBA00012564"/>
    </source>
</evidence>
<comment type="similarity">
    <text evidence="3">Belongs to the peptidase M1 family.</text>
</comment>
<dbReference type="RefSeq" id="WP_138640641.1">
    <property type="nucleotide sequence ID" value="NZ_JASWDG010000113.1"/>
</dbReference>
<dbReference type="InterPro" id="IPR014782">
    <property type="entry name" value="Peptidase_M1_dom"/>
</dbReference>
<dbReference type="Gene3D" id="1.10.390.10">
    <property type="entry name" value="Neutral Protease Domain 2"/>
    <property type="match status" value="1"/>
</dbReference>
<evidence type="ECO:0000256" key="2">
    <source>
        <dbReference type="ARBA" id="ARBA00001947"/>
    </source>
</evidence>
<sequence>MFGSDGDRPVGGVRRLPVVVGAAAAVTFGLCVPGASADVRYEPGAPGLGDPYFPDLGNGGYDVARYHLKTAYDPATDHLTGTTTITATATQNLSRFNLDLFELNVRSVRVNGHKAAFARTGERELEITPRRGLRKSRPFTVVVRYDGVPRTLGGPIVFDLPYGFLHTPDGATVVSEPNAASTWFPSNDNPRDKALFTIETTVPKGLKAISNGHLVKRWTAGGKETFRWREDRPMTTYLATVSIGRFNVSTTTTPKGVPQLDAVDPAVASDPDALQTPEWTTRATDRLADYFGPYPFTSSGSIIENNSVPPLNIENALETQTRPTYQKHPIEKGVVHEMSHQWFGNSVSPGRWKDVWLNEGYALWTEKYWAEKHGGPSAQEAFEQIYADPPPMPPGRPAFWDVVTADPGRDQMFHRSIYFRGGMALQALRHRIGDDLFMKLTRTWLDEHKYGNGTTEEYEALAERVSGQDLGAFFTTWLHSTGKPPAWW</sequence>
<dbReference type="Pfam" id="PF17900">
    <property type="entry name" value="Peptidase_M1_N"/>
    <property type="match status" value="1"/>
</dbReference>
<dbReference type="InterPro" id="IPR042097">
    <property type="entry name" value="Aminopeptidase_N-like_N_sf"/>
</dbReference>
<organism evidence="15 16">
    <name type="scientific">Actinomadura geliboluensis</name>
    <dbReference type="NCBI Taxonomy" id="882440"/>
    <lineage>
        <taxon>Bacteria</taxon>
        <taxon>Bacillati</taxon>
        <taxon>Actinomycetota</taxon>
        <taxon>Actinomycetes</taxon>
        <taxon>Streptosporangiales</taxon>
        <taxon>Thermomonosporaceae</taxon>
        <taxon>Actinomadura</taxon>
    </lineage>
</organism>
<evidence type="ECO:0000256" key="12">
    <source>
        <dbReference type="ARBA" id="ARBA00031533"/>
    </source>
</evidence>
<dbReference type="InterPro" id="IPR001930">
    <property type="entry name" value="Peptidase_M1"/>
</dbReference>
<dbReference type="GO" id="GO:0008270">
    <property type="term" value="F:zinc ion binding"/>
    <property type="evidence" value="ECO:0007669"/>
    <property type="project" value="InterPro"/>
</dbReference>
<dbReference type="Proteomes" id="UP000305238">
    <property type="component" value="Unassembled WGS sequence"/>
</dbReference>
<name>A0A5S4GAR6_9ACTN</name>
<keyword evidence="8" id="KW-0378">Hydrolase</keyword>
<protein>
    <recommendedName>
        <fullName evidence="5">Aminopeptidase N</fullName>
        <ecNumber evidence="4">3.4.11.2</ecNumber>
    </recommendedName>
    <alternativeName>
        <fullName evidence="11">Alanine aminopeptidase</fullName>
    </alternativeName>
    <alternativeName>
        <fullName evidence="12">Lysyl aminopeptidase</fullName>
    </alternativeName>
</protein>
<keyword evidence="6" id="KW-0645">Protease</keyword>
<dbReference type="PANTHER" id="PTHR11533:SF297">
    <property type="entry name" value="AMINOPEPTIDASE N"/>
    <property type="match status" value="1"/>
</dbReference>
<proteinExistence type="inferred from homology"/>
<comment type="caution">
    <text evidence="15">The sequence shown here is derived from an EMBL/GenBank/DDBJ whole genome shotgun (WGS) entry which is preliminary data.</text>
</comment>
<keyword evidence="9" id="KW-0862">Zinc</keyword>
<dbReference type="Gene3D" id="2.60.40.1730">
    <property type="entry name" value="tricorn interacting facor f3 domain"/>
    <property type="match status" value="1"/>
</dbReference>
<evidence type="ECO:0000259" key="13">
    <source>
        <dbReference type="Pfam" id="PF01433"/>
    </source>
</evidence>
<evidence type="ECO:0000256" key="3">
    <source>
        <dbReference type="ARBA" id="ARBA00010136"/>
    </source>
</evidence>
<reference evidence="15 16" key="1">
    <citation type="submission" date="2019-05" db="EMBL/GenBank/DDBJ databases">
        <title>Draft genome sequence of Actinomadura geliboluensis A8036.</title>
        <authorList>
            <person name="Saricaoglu S."/>
            <person name="Isik K."/>
        </authorList>
    </citation>
    <scope>NUCLEOTIDE SEQUENCE [LARGE SCALE GENOMIC DNA]</scope>
    <source>
        <strain evidence="15 16">A8036</strain>
    </source>
</reference>